<protein>
    <submittedName>
        <fullName evidence="10">Carbohydrate ABC transporter permease</fullName>
    </submittedName>
</protein>
<evidence type="ECO:0000256" key="3">
    <source>
        <dbReference type="ARBA" id="ARBA00022475"/>
    </source>
</evidence>
<feature type="transmembrane region" description="Helical" evidence="7">
    <location>
        <begin position="41"/>
        <end position="62"/>
    </location>
</feature>
<dbReference type="SUPFAM" id="SSF161098">
    <property type="entry name" value="MetI-like"/>
    <property type="match status" value="1"/>
</dbReference>
<dbReference type="PROSITE" id="PS50928">
    <property type="entry name" value="ABC_TM1"/>
    <property type="match status" value="1"/>
</dbReference>
<keyword evidence="5 7" id="KW-1133">Transmembrane helix</keyword>
<keyword evidence="3" id="KW-1003">Cell membrane</keyword>
<evidence type="ECO:0000259" key="9">
    <source>
        <dbReference type="PROSITE" id="PS50928"/>
    </source>
</evidence>
<feature type="transmembrane region" description="Helical" evidence="7">
    <location>
        <begin position="272"/>
        <end position="293"/>
    </location>
</feature>
<dbReference type="Proteomes" id="UP001430172">
    <property type="component" value="Unassembled WGS sequence"/>
</dbReference>
<feature type="transmembrane region" description="Helical" evidence="7">
    <location>
        <begin position="173"/>
        <end position="198"/>
    </location>
</feature>
<gene>
    <name evidence="10" type="ORF">JQN70_06475</name>
</gene>
<dbReference type="InterPro" id="IPR000515">
    <property type="entry name" value="MetI-like"/>
</dbReference>
<dbReference type="EMBL" id="JAFDVD010000007">
    <property type="protein sequence ID" value="MBM6400022.1"/>
    <property type="molecule type" value="Genomic_DNA"/>
</dbReference>
<dbReference type="InterPro" id="IPR035906">
    <property type="entry name" value="MetI-like_sf"/>
</dbReference>
<name>A0ABS2CJG9_9MICO</name>
<comment type="similarity">
    <text evidence="7">Belongs to the binding-protein-dependent transport system permease family.</text>
</comment>
<keyword evidence="4 7" id="KW-0812">Transmembrane</keyword>
<proteinExistence type="inferred from homology"/>
<feature type="transmembrane region" description="Helical" evidence="7">
    <location>
        <begin position="137"/>
        <end position="161"/>
    </location>
</feature>
<accession>A0ABS2CJG9</accession>
<dbReference type="Gene3D" id="1.10.3720.10">
    <property type="entry name" value="MetI-like"/>
    <property type="match status" value="1"/>
</dbReference>
<reference evidence="10" key="1">
    <citation type="submission" date="2021-02" db="EMBL/GenBank/DDBJ databases">
        <title>Phycicoccus sp. MQZ13P-5T, whole genome shotgun sequence.</title>
        <authorList>
            <person name="Tuo L."/>
        </authorList>
    </citation>
    <scope>NUCLEOTIDE SEQUENCE</scope>
    <source>
        <strain evidence="10">MQZ13P-5</strain>
    </source>
</reference>
<feature type="domain" description="ABC transmembrane type-1" evidence="9">
    <location>
        <begin position="102"/>
        <end position="293"/>
    </location>
</feature>
<dbReference type="InterPro" id="IPR050901">
    <property type="entry name" value="BP-dep_ABC_trans_perm"/>
</dbReference>
<sequence length="308" mass="33579">MGDPAPAPGAAPVQPAVARPAAPLRTAPAGTRRRRQRRRSWAADALGLLATAVLGFPIYWMVSSAFKDGPELLSYTPHWWPHHPTLENFRRALSREWFWTNVGNSLIVVTATVVISLAVALLAAIAVARFDFRGRRAFVACLLAVQMVPLTALIIPLFLMLDGVGLTDRLPGIVLTYLSFVLPFSVWTLRGFVLAVPVELEEAAMLDGCTRVQAWRHVLFPLVAPGLVATAIFAFIQAWNEYVLAYVLLRSPENQTVTVWLASFTTSRGTEWGPLMAAATLTALPVVVFFVIIQRRVVSGLTAGAVKG</sequence>
<evidence type="ECO:0000256" key="8">
    <source>
        <dbReference type="SAM" id="MobiDB-lite"/>
    </source>
</evidence>
<evidence type="ECO:0000313" key="10">
    <source>
        <dbReference type="EMBL" id="MBM6400022.1"/>
    </source>
</evidence>
<feature type="compositionally biased region" description="Low complexity" evidence="8">
    <location>
        <begin position="10"/>
        <end position="30"/>
    </location>
</feature>
<dbReference type="PANTHER" id="PTHR32243">
    <property type="entry name" value="MALTOSE TRANSPORT SYSTEM PERMEASE-RELATED"/>
    <property type="match status" value="1"/>
</dbReference>
<evidence type="ECO:0000256" key="6">
    <source>
        <dbReference type="ARBA" id="ARBA00023136"/>
    </source>
</evidence>
<evidence type="ECO:0000256" key="7">
    <source>
        <dbReference type="RuleBase" id="RU363032"/>
    </source>
</evidence>
<dbReference type="Pfam" id="PF00528">
    <property type="entry name" value="BPD_transp_1"/>
    <property type="match status" value="1"/>
</dbReference>
<comment type="caution">
    <text evidence="10">The sequence shown here is derived from an EMBL/GenBank/DDBJ whole genome shotgun (WGS) entry which is preliminary data.</text>
</comment>
<comment type="subcellular location">
    <subcellularLocation>
        <location evidence="1 7">Cell membrane</location>
        <topology evidence="1 7">Multi-pass membrane protein</topology>
    </subcellularLocation>
</comment>
<feature type="region of interest" description="Disordered" evidence="8">
    <location>
        <begin position="1"/>
        <end position="36"/>
    </location>
</feature>
<keyword evidence="6 7" id="KW-0472">Membrane</keyword>
<dbReference type="CDD" id="cd06261">
    <property type="entry name" value="TM_PBP2"/>
    <property type="match status" value="1"/>
</dbReference>
<evidence type="ECO:0000256" key="2">
    <source>
        <dbReference type="ARBA" id="ARBA00022448"/>
    </source>
</evidence>
<evidence type="ECO:0000313" key="11">
    <source>
        <dbReference type="Proteomes" id="UP001430172"/>
    </source>
</evidence>
<feature type="transmembrane region" description="Helical" evidence="7">
    <location>
        <begin position="106"/>
        <end position="130"/>
    </location>
</feature>
<keyword evidence="11" id="KW-1185">Reference proteome</keyword>
<evidence type="ECO:0000256" key="4">
    <source>
        <dbReference type="ARBA" id="ARBA00022692"/>
    </source>
</evidence>
<feature type="transmembrane region" description="Helical" evidence="7">
    <location>
        <begin position="218"/>
        <end position="239"/>
    </location>
</feature>
<keyword evidence="2 7" id="KW-0813">Transport</keyword>
<dbReference type="PANTHER" id="PTHR32243:SF18">
    <property type="entry name" value="INNER MEMBRANE ABC TRANSPORTER PERMEASE PROTEIN YCJP"/>
    <property type="match status" value="1"/>
</dbReference>
<evidence type="ECO:0000256" key="1">
    <source>
        <dbReference type="ARBA" id="ARBA00004651"/>
    </source>
</evidence>
<organism evidence="10 11">
    <name type="scientific">Phycicoccus sonneratiae</name>
    <dbReference type="NCBI Taxonomy" id="2807628"/>
    <lineage>
        <taxon>Bacteria</taxon>
        <taxon>Bacillati</taxon>
        <taxon>Actinomycetota</taxon>
        <taxon>Actinomycetes</taxon>
        <taxon>Micrococcales</taxon>
        <taxon>Intrasporangiaceae</taxon>
        <taxon>Phycicoccus</taxon>
    </lineage>
</organism>
<evidence type="ECO:0000256" key="5">
    <source>
        <dbReference type="ARBA" id="ARBA00022989"/>
    </source>
</evidence>